<evidence type="ECO:0000313" key="5">
    <source>
        <dbReference type="EMBL" id="NYD53867.1"/>
    </source>
</evidence>
<keyword evidence="1" id="KW-0805">Transcription regulation</keyword>
<dbReference type="PANTHER" id="PTHR43537:SF20">
    <property type="entry name" value="HTH-TYPE TRANSCRIPTIONAL REPRESSOR GLAR"/>
    <property type="match status" value="1"/>
</dbReference>
<dbReference type="Gene3D" id="1.10.10.10">
    <property type="entry name" value="Winged helix-like DNA-binding domain superfamily/Winged helix DNA-binding domain"/>
    <property type="match status" value="1"/>
</dbReference>
<proteinExistence type="predicted"/>
<dbReference type="InterPro" id="IPR011711">
    <property type="entry name" value="GntR_C"/>
</dbReference>
<evidence type="ECO:0000256" key="3">
    <source>
        <dbReference type="ARBA" id="ARBA00023163"/>
    </source>
</evidence>
<dbReference type="PANTHER" id="PTHR43537">
    <property type="entry name" value="TRANSCRIPTIONAL REGULATOR, GNTR FAMILY"/>
    <property type="match status" value="1"/>
</dbReference>
<dbReference type="AlphaFoldDB" id="A0A7Y9ETV4"/>
<evidence type="ECO:0000259" key="4">
    <source>
        <dbReference type="PROSITE" id="PS50949"/>
    </source>
</evidence>
<dbReference type="SMART" id="SM00345">
    <property type="entry name" value="HTH_GNTR"/>
    <property type="match status" value="1"/>
</dbReference>
<dbReference type="SUPFAM" id="SSF46785">
    <property type="entry name" value="Winged helix' DNA-binding domain"/>
    <property type="match status" value="1"/>
</dbReference>
<dbReference type="SMART" id="SM00895">
    <property type="entry name" value="FCD"/>
    <property type="match status" value="1"/>
</dbReference>
<comment type="caution">
    <text evidence="5">The sequence shown here is derived from an EMBL/GenBank/DDBJ whole genome shotgun (WGS) entry which is preliminary data.</text>
</comment>
<feature type="domain" description="HTH gntR-type" evidence="4">
    <location>
        <begin position="13"/>
        <end position="80"/>
    </location>
</feature>
<evidence type="ECO:0000256" key="1">
    <source>
        <dbReference type="ARBA" id="ARBA00023015"/>
    </source>
</evidence>
<dbReference type="Pfam" id="PF00392">
    <property type="entry name" value="GntR"/>
    <property type="match status" value="1"/>
</dbReference>
<accession>A0A7Y9ETV4</accession>
<dbReference type="RefSeq" id="WP_218844446.1">
    <property type="nucleotide sequence ID" value="NZ_BAABLC010000001.1"/>
</dbReference>
<gene>
    <name evidence="5" type="ORF">BKA02_000922</name>
</gene>
<name>A0A7Y9ETV4_9MICO</name>
<dbReference type="GO" id="GO:0003677">
    <property type="term" value="F:DNA binding"/>
    <property type="evidence" value="ECO:0007669"/>
    <property type="project" value="UniProtKB-KW"/>
</dbReference>
<evidence type="ECO:0000256" key="2">
    <source>
        <dbReference type="ARBA" id="ARBA00023125"/>
    </source>
</evidence>
<dbReference type="GO" id="GO:0003700">
    <property type="term" value="F:DNA-binding transcription factor activity"/>
    <property type="evidence" value="ECO:0007669"/>
    <property type="project" value="InterPro"/>
</dbReference>
<dbReference type="SUPFAM" id="SSF48008">
    <property type="entry name" value="GntR ligand-binding domain-like"/>
    <property type="match status" value="1"/>
</dbReference>
<dbReference type="Proteomes" id="UP000552045">
    <property type="component" value="Unassembled WGS sequence"/>
</dbReference>
<dbReference type="InterPro" id="IPR000524">
    <property type="entry name" value="Tscrpt_reg_HTH_GntR"/>
</dbReference>
<dbReference type="EMBL" id="JACCBH010000001">
    <property type="protein sequence ID" value="NYD53867.1"/>
    <property type="molecule type" value="Genomic_DNA"/>
</dbReference>
<protein>
    <submittedName>
        <fullName evidence="5">DNA-binding GntR family transcriptional regulator</fullName>
    </submittedName>
</protein>
<dbReference type="InterPro" id="IPR036390">
    <property type="entry name" value="WH_DNA-bd_sf"/>
</dbReference>
<keyword evidence="6" id="KW-1185">Reference proteome</keyword>
<dbReference type="InterPro" id="IPR008920">
    <property type="entry name" value="TF_FadR/GntR_C"/>
</dbReference>
<dbReference type="Pfam" id="PF07729">
    <property type="entry name" value="FCD"/>
    <property type="match status" value="1"/>
</dbReference>
<keyword evidence="3" id="KW-0804">Transcription</keyword>
<dbReference type="PROSITE" id="PS50949">
    <property type="entry name" value="HTH_GNTR"/>
    <property type="match status" value="1"/>
</dbReference>
<sequence>MTIEQAKPRQQAKSRQQATFDRMRADILHGVLRPGERLRFNEICKRYDVSVGVIREALSRLVEQGLISLTHQSGYAVMSLSATDLEDLTVARCGIEGLAITYAVNRKDIAWESEVLAAHHRLASCEYDESSDEWANVHREFHETLLRGCGSDRLSAVAAQLRDSAEVYRRWSLAFADRQARDISGEHRAIVEAILARDAALAASLLADHVGKTTEVLLNSPDIDWSVEH</sequence>
<dbReference type="CDD" id="cd07377">
    <property type="entry name" value="WHTH_GntR"/>
    <property type="match status" value="1"/>
</dbReference>
<dbReference type="Gene3D" id="1.20.120.530">
    <property type="entry name" value="GntR ligand-binding domain-like"/>
    <property type="match status" value="1"/>
</dbReference>
<evidence type="ECO:0000313" key="6">
    <source>
        <dbReference type="Proteomes" id="UP000552045"/>
    </source>
</evidence>
<organism evidence="5 6">
    <name type="scientific">Microbacterium pseudoresistens</name>
    <dbReference type="NCBI Taxonomy" id="640634"/>
    <lineage>
        <taxon>Bacteria</taxon>
        <taxon>Bacillati</taxon>
        <taxon>Actinomycetota</taxon>
        <taxon>Actinomycetes</taxon>
        <taxon>Micrococcales</taxon>
        <taxon>Microbacteriaceae</taxon>
        <taxon>Microbacterium</taxon>
    </lineage>
</organism>
<reference evidence="5 6" key="1">
    <citation type="submission" date="2020-07" db="EMBL/GenBank/DDBJ databases">
        <title>Sequencing the genomes of 1000 actinobacteria strains.</title>
        <authorList>
            <person name="Klenk H.-P."/>
        </authorList>
    </citation>
    <scope>NUCLEOTIDE SEQUENCE [LARGE SCALE GENOMIC DNA]</scope>
    <source>
        <strain evidence="5 6">DSM 22185</strain>
    </source>
</reference>
<dbReference type="InterPro" id="IPR036388">
    <property type="entry name" value="WH-like_DNA-bd_sf"/>
</dbReference>
<keyword evidence="2 5" id="KW-0238">DNA-binding</keyword>